<keyword evidence="2" id="KW-1185">Reference proteome</keyword>
<reference evidence="1" key="1">
    <citation type="submission" date="2020-08" db="EMBL/GenBank/DDBJ databases">
        <title>Genomic Encyclopedia of Type Strains, Phase IV (KMG-V): Genome sequencing to study the core and pangenomes of soil and plant-associated prokaryotes.</title>
        <authorList>
            <person name="Whitman W."/>
        </authorList>
    </citation>
    <scope>NUCLEOTIDE SEQUENCE [LARGE SCALE GENOMIC DNA]</scope>
    <source>
        <strain evidence="1">M8UP27</strain>
    </source>
</reference>
<comment type="caution">
    <text evidence="1">The sequence shown here is derived from an EMBL/GenBank/DDBJ whole genome shotgun (WGS) entry which is preliminary data.</text>
</comment>
<gene>
    <name evidence="1" type="ORF">HDF09_002108</name>
</gene>
<protein>
    <submittedName>
        <fullName evidence="1">Uncharacterized protein</fullName>
    </submittedName>
</protein>
<evidence type="ECO:0000313" key="2">
    <source>
        <dbReference type="Proteomes" id="UP000568106"/>
    </source>
</evidence>
<name>A0A7W8IHV2_9BACT</name>
<dbReference type="EMBL" id="JACHDY010000002">
    <property type="protein sequence ID" value="MBB5317439.1"/>
    <property type="molecule type" value="Genomic_DNA"/>
</dbReference>
<proteinExistence type="predicted"/>
<dbReference type="Proteomes" id="UP000568106">
    <property type="component" value="Unassembled WGS sequence"/>
</dbReference>
<evidence type="ECO:0000313" key="1">
    <source>
        <dbReference type="EMBL" id="MBB5317439.1"/>
    </source>
</evidence>
<sequence length="47" mass="5476">MHAVRKPAFDMSKGGVFWKRELMRFSTFDLPQIHSGFVGECEVFSIR</sequence>
<dbReference type="AlphaFoldDB" id="A0A7W8IHV2"/>
<organism evidence="1 2">
    <name type="scientific">Tunturiibacter empetritectus</name>
    <dbReference type="NCBI Taxonomy" id="3069691"/>
    <lineage>
        <taxon>Bacteria</taxon>
        <taxon>Pseudomonadati</taxon>
        <taxon>Acidobacteriota</taxon>
        <taxon>Terriglobia</taxon>
        <taxon>Terriglobales</taxon>
        <taxon>Acidobacteriaceae</taxon>
        <taxon>Tunturiibacter</taxon>
    </lineage>
</organism>
<accession>A0A7W8IHV2</accession>